<accession>A0A6G1GPY4</accession>
<organism evidence="1 2">
    <name type="scientific">Aulographum hederae CBS 113979</name>
    <dbReference type="NCBI Taxonomy" id="1176131"/>
    <lineage>
        <taxon>Eukaryota</taxon>
        <taxon>Fungi</taxon>
        <taxon>Dikarya</taxon>
        <taxon>Ascomycota</taxon>
        <taxon>Pezizomycotina</taxon>
        <taxon>Dothideomycetes</taxon>
        <taxon>Pleosporomycetidae</taxon>
        <taxon>Aulographales</taxon>
        <taxon>Aulographaceae</taxon>
    </lineage>
</organism>
<protein>
    <submittedName>
        <fullName evidence="1">Uncharacterized protein</fullName>
    </submittedName>
</protein>
<dbReference type="AlphaFoldDB" id="A0A6G1GPY4"/>
<gene>
    <name evidence="1" type="ORF">K402DRAFT_407323</name>
</gene>
<name>A0A6G1GPY4_9PEZI</name>
<dbReference type="Proteomes" id="UP000800041">
    <property type="component" value="Unassembled WGS sequence"/>
</dbReference>
<evidence type="ECO:0000313" key="1">
    <source>
        <dbReference type="EMBL" id="KAF1982827.1"/>
    </source>
</evidence>
<evidence type="ECO:0000313" key="2">
    <source>
        <dbReference type="Proteomes" id="UP000800041"/>
    </source>
</evidence>
<sequence length="282" mass="31965">MLVEVTDVRGRSRYNHAVATASFHSSSVTFMVERGEWQTGHGWRSCHRNRKDVHTVDMSSSAIRNPQSVVFAGVRRVQDRTPTVSAVATAAPSRWELLALEDWAETFVVWLRFHPLSVVFMIEWAVEGVDGNGDESVLLTIYTFIFRRSSLWSSGEYVEKVHGKGDRVGASRRLDCGIGKENRSSRYESLRRIAWSGTSINITRGGWRRRKGAVLGSGGGESFPEAGRSGMRRYRGCEDARMREVKIRVASPERLLKSQQLKRDELKSEEYFVGVMDEKFLT</sequence>
<keyword evidence="2" id="KW-1185">Reference proteome</keyword>
<reference evidence="1" key="1">
    <citation type="journal article" date="2020" name="Stud. Mycol.">
        <title>101 Dothideomycetes genomes: a test case for predicting lifestyles and emergence of pathogens.</title>
        <authorList>
            <person name="Haridas S."/>
            <person name="Albert R."/>
            <person name="Binder M."/>
            <person name="Bloem J."/>
            <person name="Labutti K."/>
            <person name="Salamov A."/>
            <person name="Andreopoulos B."/>
            <person name="Baker S."/>
            <person name="Barry K."/>
            <person name="Bills G."/>
            <person name="Bluhm B."/>
            <person name="Cannon C."/>
            <person name="Castanera R."/>
            <person name="Culley D."/>
            <person name="Daum C."/>
            <person name="Ezra D."/>
            <person name="Gonzalez J."/>
            <person name="Henrissat B."/>
            <person name="Kuo A."/>
            <person name="Liang C."/>
            <person name="Lipzen A."/>
            <person name="Lutzoni F."/>
            <person name="Magnuson J."/>
            <person name="Mondo S."/>
            <person name="Nolan M."/>
            <person name="Ohm R."/>
            <person name="Pangilinan J."/>
            <person name="Park H.-J."/>
            <person name="Ramirez L."/>
            <person name="Alfaro M."/>
            <person name="Sun H."/>
            <person name="Tritt A."/>
            <person name="Yoshinaga Y."/>
            <person name="Zwiers L.-H."/>
            <person name="Turgeon B."/>
            <person name="Goodwin S."/>
            <person name="Spatafora J."/>
            <person name="Crous P."/>
            <person name="Grigoriev I."/>
        </authorList>
    </citation>
    <scope>NUCLEOTIDE SEQUENCE</scope>
    <source>
        <strain evidence="1">CBS 113979</strain>
    </source>
</reference>
<dbReference type="EMBL" id="ML977180">
    <property type="protein sequence ID" value="KAF1982827.1"/>
    <property type="molecule type" value="Genomic_DNA"/>
</dbReference>
<proteinExistence type="predicted"/>